<evidence type="ECO:0008006" key="3">
    <source>
        <dbReference type="Google" id="ProtNLM"/>
    </source>
</evidence>
<gene>
    <name evidence="1" type="ORF">CGOC_LOCUS9553</name>
</gene>
<dbReference type="EMBL" id="UYRV01107380">
    <property type="protein sequence ID" value="VDN23338.1"/>
    <property type="molecule type" value="Genomic_DNA"/>
</dbReference>
<evidence type="ECO:0000313" key="2">
    <source>
        <dbReference type="Proteomes" id="UP000271889"/>
    </source>
</evidence>
<proteinExistence type="predicted"/>
<organism evidence="1 2">
    <name type="scientific">Cylicostephanus goldi</name>
    <name type="common">Nematode worm</name>
    <dbReference type="NCBI Taxonomy" id="71465"/>
    <lineage>
        <taxon>Eukaryota</taxon>
        <taxon>Metazoa</taxon>
        <taxon>Ecdysozoa</taxon>
        <taxon>Nematoda</taxon>
        <taxon>Chromadorea</taxon>
        <taxon>Rhabditida</taxon>
        <taxon>Rhabditina</taxon>
        <taxon>Rhabditomorpha</taxon>
        <taxon>Strongyloidea</taxon>
        <taxon>Strongylidae</taxon>
        <taxon>Cylicostephanus</taxon>
    </lineage>
</organism>
<dbReference type="Proteomes" id="UP000271889">
    <property type="component" value="Unassembled WGS sequence"/>
</dbReference>
<accession>A0A3P7MLD8</accession>
<protein>
    <recommendedName>
        <fullName evidence="3">SH2 domain-containing protein</fullName>
    </recommendedName>
</protein>
<dbReference type="OrthoDB" id="5836476at2759"/>
<evidence type="ECO:0000313" key="1">
    <source>
        <dbReference type="EMBL" id="VDN23338.1"/>
    </source>
</evidence>
<keyword evidence="2" id="KW-1185">Reference proteome</keyword>
<dbReference type="AlphaFoldDB" id="A0A3P7MLD8"/>
<sequence length="69" mass="8157">MQQNPLLDELEPELNLRLVYKTAVGSYRHYPVETRLANDDTTYYLVNTGEKKLVHHTSLDQLVRYYQVC</sequence>
<name>A0A3P7MLD8_CYLGO</name>
<reference evidence="1 2" key="1">
    <citation type="submission" date="2018-11" db="EMBL/GenBank/DDBJ databases">
        <authorList>
            <consortium name="Pathogen Informatics"/>
        </authorList>
    </citation>
    <scope>NUCLEOTIDE SEQUENCE [LARGE SCALE GENOMIC DNA]</scope>
</reference>